<organism evidence="1">
    <name type="scientific">viral metagenome</name>
    <dbReference type="NCBI Taxonomy" id="1070528"/>
    <lineage>
        <taxon>unclassified sequences</taxon>
        <taxon>metagenomes</taxon>
        <taxon>organismal metagenomes</taxon>
    </lineage>
</organism>
<dbReference type="EMBL" id="MT141315">
    <property type="protein sequence ID" value="QJA58246.1"/>
    <property type="molecule type" value="Genomic_DNA"/>
</dbReference>
<evidence type="ECO:0000313" key="2">
    <source>
        <dbReference type="EMBL" id="QJA71607.1"/>
    </source>
</evidence>
<protein>
    <submittedName>
        <fullName evidence="1">Uncharacterized protein</fullName>
    </submittedName>
</protein>
<name>A0A6M3IL54_9ZZZZ</name>
<accession>A0A6M3IL54</accession>
<proteinExistence type="predicted"/>
<evidence type="ECO:0000313" key="1">
    <source>
        <dbReference type="EMBL" id="QJA58246.1"/>
    </source>
</evidence>
<dbReference type="EMBL" id="MT141885">
    <property type="protein sequence ID" value="QJA71607.1"/>
    <property type="molecule type" value="Genomic_DNA"/>
</dbReference>
<dbReference type="AlphaFoldDB" id="A0A6M3IL54"/>
<gene>
    <name evidence="2" type="ORF">MM415A03122_0007</name>
    <name evidence="1" type="ORF">MM415B01477_0008</name>
</gene>
<reference evidence="1" key="1">
    <citation type="submission" date="2020-03" db="EMBL/GenBank/DDBJ databases">
        <title>The deep terrestrial virosphere.</title>
        <authorList>
            <person name="Holmfeldt K."/>
            <person name="Nilsson E."/>
            <person name="Simone D."/>
            <person name="Lopez-Fernandez M."/>
            <person name="Wu X."/>
            <person name="de Brujin I."/>
            <person name="Lundin D."/>
            <person name="Andersson A."/>
            <person name="Bertilsson S."/>
            <person name="Dopson M."/>
        </authorList>
    </citation>
    <scope>NUCLEOTIDE SEQUENCE</scope>
    <source>
        <strain evidence="2">MM415A03122</strain>
        <strain evidence="1">MM415B01477</strain>
    </source>
</reference>
<sequence>MGESGGIEKMAIDDRVTSAAVIIDELICLFCLHDDMDYNIIDDGLRFVAEAARGNPDQRITPVLRKYMMEHGYLEKEGQNE</sequence>